<comment type="function">
    <text evidence="1">Allows the formation of correctly charged Asn-tRNA(Asn) or Gln-tRNA(Gln) through the transamidation of misacylated Asp-tRNA(Asn) or Glu-tRNA(Gln) in organisms which lack either or both of asparaginyl-tRNA or glutaminyl-tRNA synthetases. The reaction takes place in the presence of glutamine and ATP through an activated phospho-Asp-tRNA(Asn) or phospho-Glu-tRNA(Gln).</text>
</comment>
<dbReference type="InterPro" id="IPR036113">
    <property type="entry name" value="Asp/Glu-ADT_sf_sub_c"/>
</dbReference>
<dbReference type="EC" id="6.3.5.-" evidence="1"/>
<sequence>MSIQNKDIEHVAKLARLSLSEEEVKMYAEQLSVIFEYMDLLKTVDTDGVAETCQVTGLEDVFRFDTQEPCDPEVRAKLIAGFPDRSGNLLKVKAVFDDV</sequence>
<dbReference type="GO" id="GO:0006450">
    <property type="term" value="P:regulation of translational fidelity"/>
    <property type="evidence" value="ECO:0007669"/>
    <property type="project" value="InterPro"/>
</dbReference>
<proteinExistence type="inferred from homology"/>
<keyword evidence="1" id="KW-0067">ATP-binding</keyword>
<dbReference type="InterPro" id="IPR003837">
    <property type="entry name" value="GatC"/>
</dbReference>
<comment type="catalytic activity">
    <reaction evidence="1">
        <text>L-glutamyl-tRNA(Gln) + L-glutamine + ATP + H2O = L-glutaminyl-tRNA(Gln) + L-glutamate + ADP + phosphate + H(+)</text>
        <dbReference type="Rhea" id="RHEA:17521"/>
        <dbReference type="Rhea" id="RHEA-COMP:9681"/>
        <dbReference type="Rhea" id="RHEA-COMP:9684"/>
        <dbReference type="ChEBI" id="CHEBI:15377"/>
        <dbReference type="ChEBI" id="CHEBI:15378"/>
        <dbReference type="ChEBI" id="CHEBI:29985"/>
        <dbReference type="ChEBI" id="CHEBI:30616"/>
        <dbReference type="ChEBI" id="CHEBI:43474"/>
        <dbReference type="ChEBI" id="CHEBI:58359"/>
        <dbReference type="ChEBI" id="CHEBI:78520"/>
        <dbReference type="ChEBI" id="CHEBI:78521"/>
        <dbReference type="ChEBI" id="CHEBI:456216"/>
    </reaction>
</comment>
<keyword evidence="2" id="KW-0808">Transferase</keyword>
<evidence type="ECO:0000313" key="2">
    <source>
        <dbReference type="EMBL" id="PIR74858.1"/>
    </source>
</evidence>
<gene>
    <name evidence="1" type="primary">gatC</name>
    <name evidence="2" type="ORF">COU35_00080</name>
</gene>
<reference evidence="3" key="1">
    <citation type="submission" date="2017-09" db="EMBL/GenBank/DDBJ databases">
        <title>Depth-based differentiation of microbial function through sediment-hosted aquifers and enrichment of novel symbionts in the deep terrestrial subsurface.</title>
        <authorList>
            <person name="Probst A.J."/>
            <person name="Ladd B."/>
            <person name="Jarett J.K."/>
            <person name="Geller-Mcgrath D.E."/>
            <person name="Sieber C.M.K."/>
            <person name="Emerson J.B."/>
            <person name="Anantharaman K."/>
            <person name="Thomas B.C."/>
            <person name="Malmstrom R."/>
            <person name="Stieglmeier M."/>
            <person name="Klingl A."/>
            <person name="Woyke T."/>
            <person name="Ryan C.M."/>
            <person name="Banfield J.F."/>
        </authorList>
    </citation>
    <scope>NUCLEOTIDE SEQUENCE [LARGE SCALE GENOMIC DNA]</scope>
</reference>
<protein>
    <recommendedName>
        <fullName evidence="1">Aspartyl/glutamyl-tRNA(Asn/Gln) amidotransferase subunit C</fullName>
        <shortName evidence="1">Asp/Glu-ADT subunit C</shortName>
        <ecNumber evidence="1">6.3.5.-</ecNumber>
    </recommendedName>
</protein>
<dbReference type="SUPFAM" id="SSF141000">
    <property type="entry name" value="Glu-tRNAGln amidotransferase C subunit"/>
    <property type="match status" value="1"/>
</dbReference>
<dbReference type="Proteomes" id="UP000230154">
    <property type="component" value="Unassembled WGS sequence"/>
</dbReference>
<comment type="caution">
    <text evidence="2">The sequence shown here is derived from an EMBL/GenBank/DDBJ whole genome shotgun (WGS) entry which is preliminary data.</text>
</comment>
<dbReference type="GO" id="GO:0006412">
    <property type="term" value="P:translation"/>
    <property type="evidence" value="ECO:0007669"/>
    <property type="project" value="UniProtKB-UniRule"/>
</dbReference>
<organism evidence="2 3">
    <name type="scientific">Candidatus Magasanikbacteria bacterium CG10_big_fil_rev_8_21_14_0_10_47_10</name>
    <dbReference type="NCBI Taxonomy" id="1974652"/>
    <lineage>
        <taxon>Bacteria</taxon>
        <taxon>Candidatus Magasanikiibacteriota</taxon>
    </lineage>
</organism>
<dbReference type="AlphaFoldDB" id="A0A2H0TRS7"/>
<dbReference type="GO" id="GO:0016740">
    <property type="term" value="F:transferase activity"/>
    <property type="evidence" value="ECO:0007669"/>
    <property type="project" value="UniProtKB-KW"/>
</dbReference>
<name>A0A2H0TRS7_9BACT</name>
<comment type="similarity">
    <text evidence="1">Belongs to the GatC family.</text>
</comment>
<accession>A0A2H0TRS7</accession>
<dbReference type="GO" id="GO:0050567">
    <property type="term" value="F:glutaminyl-tRNA synthase (glutamine-hydrolyzing) activity"/>
    <property type="evidence" value="ECO:0007669"/>
    <property type="project" value="UniProtKB-UniRule"/>
</dbReference>
<dbReference type="Gene3D" id="1.10.20.60">
    <property type="entry name" value="Glu-tRNAGln amidotransferase C subunit, N-terminal domain"/>
    <property type="match status" value="1"/>
</dbReference>
<dbReference type="NCBIfam" id="TIGR00135">
    <property type="entry name" value="gatC"/>
    <property type="match status" value="1"/>
</dbReference>
<keyword evidence="1" id="KW-0648">Protein biosynthesis</keyword>
<comment type="catalytic activity">
    <reaction evidence="1">
        <text>L-aspartyl-tRNA(Asn) + L-glutamine + ATP + H2O = L-asparaginyl-tRNA(Asn) + L-glutamate + ADP + phosphate + 2 H(+)</text>
        <dbReference type="Rhea" id="RHEA:14513"/>
        <dbReference type="Rhea" id="RHEA-COMP:9674"/>
        <dbReference type="Rhea" id="RHEA-COMP:9677"/>
        <dbReference type="ChEBI" id="CHEBI:15377"/>
        <dbReference type="ChEBI" id="CHEBI:15378"/>
        <dbReference type="ChEBI" id="CHEBI:29985"/>
        <dbReference type="ChEBI" id="CHEBI:30616"/>
        <dbReference type="ChEBI" id="CHEBI:43474"/>
        <dbReference type="ChEBI" id="CHEBI:58359"/>
        <dbReference type="ChEBI" id="CHEBI:78515"/>
        <dbReference type="ChEBI" id="CHEBI:78516"/>
        <dbReference type="ChEBI" id="CHEBI:456216"/>
    </reaction>
</comment>
<comment type="subunit">
    <text evidence="1">Heterotrimer of A, B and C subunits.</text>
</comment>
<evidence type="ECO:0000313" key="3">
    <source>
        <dbReference type="Proteomes" id="UP000230154"/>
    </source>
</evidence>
<dbReference type="Pfam" id="PF02686">
    <property type="entry name" value="GatC"/>
    <property type="match status" value="1"/>
</dbReference>
<keyword evidence="1" id="KW-0547">Nucleotide-binding</keyword>
<dbReference type="GO" id="GO:0050566">
    <property type="term" value="F:asparaginyl-tRNA synthase (glutamine-hydrolyzing) activity"/>
    <property type="evidence" value="ECO:0007669"/>
    <property type="project" value="RHEA"/>
</dbReference>
<dbReference type="EMBL" id="PFCB01000002">
    <property type="protein sequence ID" value="PIR74858.1"/>
    <property type="molecule type" value="Genomic_DNA"/>
</dbReference>
<evidence type="ECO:0000256" key="1">
    <source>
        <dbReference type="HAMAP-Rule" id="MF_00122"/>
    </source>
</evidence>
<dbReference type="GO" id="GO:0005524">
    <property type="term" value="F:ATP binding"/>
    <property type="evidence" value="ECO:0007669"/>
    <property type="project" value="UniProtKB-KW"/>
</dbReference>
<dbReference type="HAMAP" id="MF_00122">
    <property type="entry name" value="GatC"/>
    <property type="match status" value="1"/>
</dbReference>
<keyword evidence="1" id="KW-0436">Ligase</keyword>